<sequence length="340" mass="36373">MDECQALKGSLEDCGVIGFVAALFLNREHFCSTCCEDPYCNDLGVLQHLIPIPNTTTTVITSSIPSTVTTEEQQTTTGALVETSRLVSTSTKPQTNTQAVEEQESTLTPTTDDASHKLASTDLTPDKPDTTMIQDPKTAKKGTETTAETSSSVVTSETPFTTTHAVDAVDESTSLLMKDITTHGLVSTSIFSVSDTTQTAVITAESSTSEENAETSTESGVDETTESKLTKKTFAGLSTTSLDDISTERNHLQTSPNSFIDLVSTSRAISLQDSFTSWYGYTASTLTTTGMTSSYPVESSQDYEKYCNSSKEAVFGVTRRGLHGLSKVVSFKSSHAISKS</sequence>
<feature type="region of interest" description="Disordered" evidence="1">
    <location>
        <begin position="85"/>
        <end position="156"/>
    </location>
</feature>
<protein>
    <submittedName>
        <fullName evidence="2">Uncharacterized protein</fullName>
    </submittedName>
</protein>
<evidence type="ECO:0000313" key="3">
    <source>
        <dbReference type="Proteomes" id="UP001152320"/>
    </source>
</evidence>
<feature type="compositionally biased region" description="Low complexity" evidence="1">
    <location>
        <begin position="204"/>
        <end position="219"/>
    </location>
</feature>
<dbReference type="EMBL" id="JAIZAY010000023">
    <property type="protein sequence ID" value="KAJ8020051.1"/>
    <property type="molecule type" value="Genomic_DNA"/>
</dbReference>
<organism evidence="2 3">
    <name type="scientific">Holothuria leucospilota</name>
    <name type="common">Black long sea cucumber</name>
    <name type="synonym">Mertensiothuria leucospilota</name>
    <dbReference type="NCBI Taxonomy" id="206669"/>
    <lineage>
        <taxon>Eukaryota</taxon>
        <taxon>Metazoa</taxon>
        <taxon>Echinodermata</taxon>
        <taxon>Eleutherozoa</taxon>
        <taxon>Echinozoa</taxon>
        <taxon>Holothuroidea</taxon>
        <taxon>Aspidochirotacea</taxon>
        <taxon>Aspidochirotida</taxon>
        <taxon>Holothuriidae</taxon>
        <taxon>Holothuria</taxon>
    </lineage>
</organism>
<name>A0A9Q0YEK2_HOLLE</name>
<reference evidence="2" key="1">
    <citation type="submission" date="2021-10" db="EMBL/GenBank/DDBJ databases">
        <title>Tropical sea cucumber genome reveals ecological adaptation and Cuvierian tubules defense mechanism.</title>
        <authorList>
            <person name="Chen T."/>
        </authorList>
    </citation>
    <scope>NUCLEOTIDE SEQUENCE</scope>
    <source>
        <strain evidence="2">Nanhai2018</strain>
        <tissue evidence="2">Muscle</tissue>
    </source>
</reference>
<feature type="compositionally biased region" description="Low complexity" evidence="1">
    <location>
        <begin position="144"/>
        <end position="156"/>
    </location>
</feature>
<evidence type="ECO:0000313" key="2">
    <source>
        <dbReference type="EMBL" id="KAJ8020051.1"/>
    </source>
</evidence>
<keyword evidence="3" id="KW-1185">Reference proteome</keyword>
<feature type="compositionally biased region" description="Polar residues" evidence="1">
    <location>
        <begin position="85"/>
        <end position="112"/>
    </location>
</feature>
<gene>
    <name evidence="2" type="ORF">HOLleu_41891</name>
</gene>
<comment type="caution">
    <text evidence="2">The sequence shown here is derived from an EMBL/GenBank/DDBJ whole genome shotgun (WGS) entry which is preliminary data.</text>
</comment>
<evidence type="ECO:0000256" key="1">
    <source>
        <dbReference type="SAM" id="MobiDB-lite"/>
    </source>
</evidence>
<dbReference type="Proteomes" id="UP001152320">
    <property type="component" value="Chromosome 23"/>
</dbReference>
<feature type="region of interest" description="Disordered" evidence="1">
    <location>
        <begin position="204"/>
        <end position="227"/>
    </location>
</feature>
<accession>A0A9Q0YEK2</accession>
<dbReference type="AlphaFoldDB" id="A0A9Q0YEK2"/>
<proteinExistence type="predicted"/>